<organism evidence="1 2">
    <name type="scientific">Brachionus plicatilis</name>
    <name type="common">Marine rotifer</name>
    <name type="synonym">Brachionus muelleri</name>
    <dbReference type="NCBI Taxonomy" id="10195"/>
    <lineage>
        <taxon>Eukaryota</taxon>
        <taxon>Metazoa</taxon>
        <taxon>Spiralia</taxon>
        <taxon>Gnathifera</taxon>
        <taxon>Rotifera</taxon>
        <taxon>Eurotatoria</taxon>
        <taxon>Monogononta</taxon>
        <taxon>Pseudotrocha</taxon>
        <taxon>Ploima</taxon>
        <taxon>Brachionidae</taxon>
        <taxon>Brachionus</taxon>
    </lineage>
</organism>
<dbReference type="EMBL" id="REGN01002962">
    <property type="protein sequence ID" value="RNA25200.1"/>
    <property type="molecule type" value="Genomic_DNA"/>
</dbReference>
<accession>A0A3M7RP71</accession>
<comment type="caution">
    <text evidence="1">The sequence shown here is derived from an EMBL/GenBank/DDBJ whole genome shotgun (WGS) entry which is preliminary data.</text>
</comment>
<keyword evidence="2" id="KW-1185">Reference proteome</keyword>
<proteinExistence type="predicted"/>
<evidence type="ECO:0000313" key="1">
    <source>
        <dbReference type="EMBL" id="RNA25200.1"/>
    </source>
</evidence>
<dbReference type="AlphaFoldDB" id="A0A3M7RP71"/>
<sequence>MYVKSRVVLKPQNRVQIRIGGAYSRVDRISDLYTLSFSLTPRDHFYSYRLIFPLELFLSRALARYYLYLIKTFIFDVTSVFANDVTLNLRATLRLWRMGTIHLFINCEKKMQHFYKEQNLFLA</sequence>
<dbReference type="Proteomes" id="UP000276133">
    <property type="component" value="Unassembled WGS sequence"/>
</dbReference>
<name>A0A3M7RP71_BRAPC</name>
<protein>
    <submittedName>
        <fullName evidence="1">Uncharacterized protein</fullName>
    </submittedName>
</protein>
<evidence type="ECO:0000313" key="2">
    <source>
        <dbReference type="Proteomes" id="UP000276133"/>
    </source>
</evidence>
<gene>
    <name evidence="1" type="ORF">BpHYR1_004438</name>
</gene>
<reference evidence="1 2" key="1">
    <citation type="journal article" date="2018" name="Sci. Rep.">
        <title>Genomic signatures of local adaptation to the degree of environmental predictability in rotifers.</title>
        <authorList>
            <person name="Franch-Gras L."/>
            <person name="Hahn C."/>
            <person name="Garcia-Roger E.M."/>
            <person name="Carmona M.J."/>
            <person name="Serra M."/>
            <person name="Gomez A."/>
        </authorList>
    </citation>
    <scope>NUCLEOTIDE SEQUENCE [LARGE SCALE GENOMIC DNA]</scope>
    <source>
        <strain evidence="1">HYR1</strain>
    </source>
</reference>